<name>A0ACC2QT05_9NEOP</name>
<dbReference type="EMBL" id="CM056784">
    <property type="protein sequence ID" value="KAJ8724578.1"/>
    <property type="molecule type" value="Genomic_DNA"/>
</dbReference>
<evidence type="ECO:0000313" key="2">
    <source>
        <dbReference type="Proteomes" id="UP001231649"/>
    </source>
</evidence>
<protein>
    <submittedName>
        <fullName evidence="1">Uncharacterized protein</fullName>
    </submittedName>
</protein>
<comment type="caution">
    <text evidence="1">The sequence shown here is derived from an EMBL/GenBank/DDBJ whole genome shotgun (WGS) entry which is preliminary data.</text>
</comment>
<evidence type="ECO:0000313" key="1">
    <source>
        <dbReference type="EMBL" id="KAJ8724578.1"/>
    </source>
</evidence>
<gene>
    <name evidence="1" type="ORF">PYW08_016052</name>
</gene>
<proteinExistence type="predicted"/>
<dbReference type="Proteomes" id="UP001231649">
    <property type="component" value="Chromosome 8"/>
</dbReference>
<sequence>MDAFNDLQEDIRAKMLRAKSNFKKSPKERLTVAYVETRLDNLEQQWSLFSDTHTKIISQVKRSDLYSSDYHKNAIYDDVEELYVEYKTDLKEMLNKLNSNKQSVVVSSENSGTRFKLPEIKIPTFSGNYTEWQTFRDLFLGLVHENKALDDAQRFYYLRGHLTGEAEQLLRNIKMSSDCYQIAWRKLDDMYNNKSFLANGILKRMLSQKNLVSESATEIKKLISTTSDCLEAIKNLGVDVSSWDLIVIHVISAKLDKETRKAWELKVASDSCDELPTFEQFSEYLYSRFRGLEHLDKEDIRNHKQLKHPQPKGTQSFHVVKEKRLLSCTFCSVDHKITSCPKFSKESNEARRKFALENNLCFVCLLNNHSAKNCKNTLKCQVCKHRHHSLLHPGGASGSNIGEDRSTVREELSSVASTSAKDDIKNCIAVVTAQAEGSSKPMVSCLSTGTSRKTVLLTTALIKVESKDGSYRVVRALLDQGSQGSFVTESTVQYLGLHKTPSQQVVIGVGGDKSATAKSSVILTLRSRIDPSVVIRVNAFVLKSVTALLPATKVTRVEWVDLTDDDLADPEYYRPNKIDVLLGAEVYSQVIQEGIKKNVTGTLLAQDTKLGWILSGTFDVDQTINSSHITVMHSSLEADDMLKKFWELEAEPSRKKMFTEEENKCEQLFAATTERDSSGRYIVRLPLRDVDPASAVGETRSIAEKRLKGLEIKFKKNDIFKEEYGKVIKEYLQLNHMKKVPEVDKNNQKAIYLPHHAVVREDKETSKVRVVFDASCKGSKGMSLNDNMLVGPTLQAELRHTIIRWRTHRICLVADIVKMYRQVLVHKNDTILQRILWRDDSEKEIEEYQLETVTFGTASAPYLAVRALQQLAYDECRDEPKIAKIILEDFYMDDVMTGAENIEDCCKIYIKLKEILKKGGFPLQKWRSNSQELLKKVMDEKGTTEELKIQLDHITKILGLTWNSNEDVFQYTVELRPLTAPVTKRKVISEISRLFDPLGWLAPSIVQAKMFIQRLWLAGLEWDQAIPNNLLQEWLTYHNSLTSLMNIRIPRWMRHEDKNVVTELHGFSDASKLAYAAVVYFRVVDQEGNVHISLVTAKTKVAPIKQVSIPRLELCGAVLLTKLMAEVGEVLGVQKLDWHAWTDSEVVLAWLSSHPSRWKTFVANRVSDILNILDTHHWSHVSTKHNPADCASRGVSPAELESMSIWWRGPDFLRQQEFEYKKPKHLITRLEEVKVNTCTLDVTFWNRFSTLQRMIRVVAYCRRFLRVNRQGMTSKHLTKQELDEALEICIKKSQEEGFANELEKLRKNEICEKGSLKSLNIFLDSKGIIRVGGRLEMAQLNYNRIHPILIPKESFLTNLLIAEAHMKTMHGGPQIMLTYLRAKYWILGVKLLVKKFVRTCVKCIRYNSKVRTQLMGQLPSARVTPNKPFLCSGVDYAGPINIRVSKGRGNKSYKGYIALFVCMSTRAVHLEAVSELSTKGFLAAFKRFVARRGRCAELHSDNGTNFVGAARELANNGTEWHFIPPHAPNFGGLWEAGIKSTKHHLKRVIGNSTLTYEEMATVLTQIEACLNSRPLSYVEDQDKMTILTPGHFLIGEPLVVPPDASYESATNVTNLKRWQLCQKMMRDFWRRWSHDYLHQFLQRNRWSYKTPEPTLGSIVLVKEDNMPPGKWLLGRIVQKHPGVDGITRVVTIRTQSATMRRPTSKLCVLPVAI</sequence>
<accession>A0ACC2QT05</accession>
<organism evidence="1 2">
    <name type="scientific">Mythimna loreyi</name>
    <dbReference type="NCBI Taxonomy" id="667449"/>
    <lineage>
        <taxon>Eukaryota</taxon>
        <taxon>Metazoa</taxon>
        <taxon>Ecdysozoa</taxon>
        <taxon>Arthropoda</taxon>
        <taxon>Hexapoda</taxon>
        <taxon>Insecta</taxon>
        <taxon>Pterygota</taxon>
        <taxon>Neoptera</taxon>
        <taxon>Endopterygota</taxon>
        <taxon>Lepidoptera</taxon>
        <taxon>Glossata</taxon>
        <taxon>Ditrysia</taxon>
        <taxon>Noctuoidea</taxon>
        <taxon>Noctuidae</taxon>
        <taxon>Noctuinae</taxon>
        <taxon>Hadenini</taxon>
        <taxon>Mythimna</taxon>
    </lineage>
</organism>
<reference evidence="1" key="1">
    <citation type="submission" date="2023-03" db="EMBL/GenBank/DDBJ databases">
        <title>Chromosome-level genomes of two armyworms, Mythimna separata and Mythimna loreyi, provide insights into the biosynthesis and reception of sex pheromones.</title>
        <authorList>
            <person name="Zhao H."/>
        </authorList>
    </citation>
    <scope>NUCLEOTIDE SEQUENCE</scope>
    <source>
        <strain evidence="1">BeijingLab</strain>
    </source>
</reference>
<keyword evidence="2" id="KW-1185">Reference proteome</keyword>